<reference evidence="1" key="2">
    <citation type="submission" date="2025-09" db="UniProtKB">
        <authorList>
            <consortium name="EnsemblPlants"/>
        </authorList>
    </citation>
    <scope>IDENTIFICATION</scope>
</reference>
<evidence type="ECO:0000313" key="2">
    <source>
        <dbReference type="Proteomes" id="UP001732700"/>
    </source>
</evidence>
<dbReference type="Proteomes" id="UP001732700">
    <property type="component" value="Chromosome 6A"/>
</dbReference>
<organism evidence="1 2">
    <name type="scientific">Avena sativa</name>
    <name type="common">Oat</name>
    <dbReference type="NCBI Taxonomy" id="4498"/>
    <lineage>
        <taxon>Eukaryota</taxon>
        <taxon>Viridiplantae</taxon>
        <taxon>Streptophyta</taxon>
        <taxon>Embryophyta</taxon>
        <taxon>Tracheophyta</taxon>
        <taxon>Spermatophyta</taxon>
        <taxon>Magnoliopsida</taxon>
        <taxon>Liliopsida</taxon>
        <taxon>Poales</taxon>
        <taxon>Poaceae</taxon>
        <taxon>BOP clade</taxon>
        <taxon>Pooideae</taxon>
        <taxon>Poodae</taxon>
        <taxon>Poeae</taxon>
        <taxon>Poeae Chloroplast Group 1 (Aveneae type)</taxon>
        <taxon>Aveninae</taxon>
        <taxon>Avena</taxon>
    </lineage>
</organism>
<dbReference type="EnsemblPlants" id="AVESA.00010b.r2.6AG1018840.1">
    <property type="protein sequence ID" value="AVESA.00010b.r2.6AG1018840.1.CDS"/>
    <property type="gene ID" value="AVESA.00010b.r2.6AG1018840"/>
</dbReference>
<reference evidence="1" key="1">
    <citation type="submission" date="2021-05" db="EMBL/GenBank/DDBJ databases">
        <authorList>
            <person name="Scholz U."/>
            <person name="Mascher M."/>
            <person name="Fiebig A."/>
        </authorList>
    </citation>
    <scope>NUCLEOTIDE SEQUENCE [LARGE SCALE GENOMIC DNA]</scope>
</reference>
<accession>A0ACD5YPS4</accession>
<proteinExistence type="predicted"/>
<keyword evidence="2" id="KW-1185">Reference proteome</keyword>
<evidence type="ECO:0000313" key="1">
    <source>
        <dbReference type="EnsemblPlants" id="AVESA.00010b.r2.6AG1018840.1.CDS"/>
    </source>
</evidence>
<name>A0ACD5YPS4_AVESA</name>
<sequence>MAPLQRPTPTPPTPSHHTPAATPPPPPPGPPRVILSHTVEMAEAEDVLRLAMVASITGTRPRVAISAVERLLCSHFKLHPDDFTVHLHHPEDFFLTFHSKTAYDCIAGDHFLNDANFCFSVRPWCKLAHAKLGRMDYHVKLELRGIPAHAWHVSTTEHLLGGSCWIERLHPGTSRSGSSAPSSTTATHQTTLVRAPAVMEMVLEGEATAHPTLALALATSDPAVMDASDAARTSLRQAAPTAWPRIPSGGGAPVLAALTGWPATPTGPRITAPPRWCSSPEPARWRHGASVGPVASVADREKRKGDRPRRFLPKFGASKLSASHQPRLPLPRRLDHPVRSPHQLDHRPLSFPPVLPCGPVRRFKPLLPCRLRSTDKPRIGSSARQRLTPEHGTRNPRPDRAALASGAPKADHLSGPIGVSGPADDTLACPPHGASLEPQDSPSASLESVPATVPQLSILQRPESPCTPRPSSTPTTSPPAGHASRNVTTLTRSSPRLVYKRRQRASAPAPVGPWTLGSFLDAATKQINPILPTPAKKQRKSQINFTPRRGRSVEKSTAPPTAERRAQVQLMRNLGIVGVDQEITEVEMKASADVFAMPISLPVLTAIAALLVHMLPNEILQADLIVV</sequence>
<protein>
    <submittedName>
        <fullName evidence="1">Uncharacterized protein</fullName>
    </submittedName>
</protein>